<feature type="compositionally biased region" description="Basic and acidic residues" evidence="1">
    <location>
        <begin position="1"/>
        <end position="21"/>
    </location>
</feature>
<protein>
    <submittedName>
        <fullName evidence="2">Uncharacterized protein</fullName>
    </submittedName>
</protein>
<organism evidence="2 3">
    <name type="scientific">Caerostris darwini</name>
    <dbReference type="NCBI Taxonomy" id="1538125"/>
    <lineage>
        <taxon>Eukaryota</taxon>
        <taxon>Metazoa</taxon>
        <taxon>Ecdysozoa</taxon>
        <taxon>Arthropoda</taxon>
        <taxon>Chelicerata</taxon>
        <taxon>Arachnida</taxon>
        <taxon>Araneae</taxon>
        <taxon>Araneomorphae</taxon>
        <taxon>Entelegynae</taxon>
        <taxon>Araneoidea</taxon>
        <taxon>Araneidae</taxon>
        <taxon>Caerostris</taxon>
    </lineage>
</organism>
<keyword evidence="3" id="KW-1185">Reference proteome</keyword>
<proteinExistence type="predicted"/>
<sequence length="118" mass="13602">MRPHLCEGEKGRKGTERDTKKIRIKVKVRSSSSSPPHKGKGVSRGMHFLSAFPTKQVTERPRMRPPKKNTFSARGGGSIKVVRTDREKVRRQGRKFLIACLWTKETTTRDRNEKCKIR</sequence>
<gene>
    <name evidence="2" type="ORF">CDAR_315531</name>
</gene>
<dbReference type="AlphaFoldDB" id="A0AAV4TUD5"/>
<evidence type="ECO:0000256" key="1">
    <source>
        <dbReference type="SAM" id="MobiDB-lite"/>
    </source>
</evidence>
<accession>A0AAV4TUD5</accession>
<evidence type="ECO:0000313" key="2">
    <source>
        <dbReference type="EMBL" id="GIY47793.1"/>
    </source>
</evidence>
<feature type="region of interest" description="Disordered" evidence="1">
    <location>
        <begin position="1"/>
        <end position="78"/>
    </location>
</feature>
<evidence type="ECO:0000313" key="3">
    <source>
        <dbReference type="Proteomes" id="UP001054837"/>
    </source>
</evidence>
<comment type="caution">
    <text evidence="2">The sequence shown here is derived from an EMBL/GenBank/DDBJ whole genome shotgun (WGS) entry which is preliminary data.</text>
</comment>
<reference evidence="2 3" key="1">
    <citation type="submission" date="2021-06" db="EMBL/GenBank/DDBJ databases">
        <title>Caerostris darwini draft genome.</title>
        <authorList>
            <person name="Kono N."/>
            <person name="Arakawa K."/>
        </authorList>
    </citation>
    <scope>NUCLEOTIDE SEQUENCE [LARGE SCALE GENOMIC DNA]</scope>
</reference>
<dbReference type="Proteomes" id="UP001054837">
    <property type="component" value="Unassembled WGS sequence"/>
</dbReference>
<name>A0AAV4TUD5_9ARAC</name>
<dbReference type="EMBL" id="BPLQ01010013">
    <property type="protein sequence ID" value="GIY47793.1"/>
    <property type="molecule type" value="Genomic_DNA"/>
</dbReference>